<evidence type="ECO:0000256" key="2">
    <source>
        <dbReference type="SAM" id="SignalP"/>
    </source>
</evidence>
<dbReference type="Proteomes" id="UP000186817">
    <property type="component" value="Unassembled WGS sequence"/>
</dbReference>
<evidence type="ECO:0000313" key="3">
    <source>
        <dbReference type="EMBL" id="OLP85436.1"/>
    </source>
</evidence>
<comment type="caution">
    <text evidence="3">The sequence shown here is derived from an EMBL/GenBank/DDBJ whole genome shotgun (WGS) entry which is preliminary data.</text>
</comment>
<organism evidence="3 4">
    <name type="scientific">Symbiodinium microadriaticum</name>
    <name type="common">Dinoflagellate</name>
    <name type="synonym">Zooxanthella microadriatica</name>
    <dbReference type="NCBI Taxonomy" id="2951"/>
    <lineage>
        <taxon>Eukaryota</taxon>
        <taxon>Sar</taxon>
        <taxon>Alveolata</taxon>
        <taxon>Dinophyceae</taxon>
        <taxon>Suessiales</taxon>
        <taxon>Symbiodiniaceae</taxon>
        <taxon>Symbiodinium</taxon>
    </lineage>
</organism>
<dbReference type="SMART" id="SM00671">
    <property type="entry name" value="SEL1"/>
    <property type="match status" value="2"/>
</dbReference>
<dbReference type="AlphaFoldDB" id="A0A1Q9CR84"/>
<dbReference type="PANTHER" id="PTHR14094:SF9">
    <property type="entry name" value="SIGNAL RECOGNITION PARTICLE SUBUNIT SRP72"/>
    <property type="match status" value="1"/>
</dbReference>
<feature type="compositionally biased region" description="Basic and acidic residues" evidence="1">
    <location>
        <begin position="943"/>
        <end position="955"/>
    </location>
</feature>
<dbReference type="EMBL" id="LSRX01000977">
    <property type="protein sequence ID" value="OLP85436.1"/>
    <property type="molecule type" value="Genomic_DNA"/>
</dbReference>
<proteinExistence type="predicted"/>
<feature type="region of interest" description="Disordered" evidence="1">
    <location>
        <begin position="845"/>
        <end position="896"/>
    </location>
</feature>
<feature type="compositionally biased region" description="Basic and acidic residues" evidence="1">
    <location>
        <begin position="1014"/>
        <end position="1045"/>
    </location>
</feature>
<dbReference type="GO" id="GO:0005786">
    <property type="term" value="C:signal recognition particle, endoplasmic reticulum targeting"/>
    <property type="evidence" value="ECO:0007669"/>
    <property type="project" value="TreeGrafter"/>
</dbReference>
<dbReference type="Pfam" id="PF08238">
    <property type="entry name" value="Sel1"/>
    <property type="match status" value="2"/>
</dbReference>
<protein>
    <submittedName>
        <fullName evidence="3">Signal recognition particle subunit SRP72</fullName>
    </submittedName>
</protein>
<dbReference type="InterPro" id="IPR006597">
    <property type="entry name" value="Sel1-like"/>
</dbReference>
<dbReference type="Gene3D" id="1.25.40.10">
    <property type="entry name" value="Tetratricopeptide repeat domain"/>
    <property type="match status" value="5"/>
</dbReference>
<evidence type="ECO:0000256" key="1">
    <source>
        <dbReference type="SAM" id="MobiDB-lite"/>
    </source>
</evidence>
<name>A0A1Q9CR84_SYMMI</name>
<dbReference type="GO" id="GO:0043022">
    <property type="term" value="F:ribosome binding"/>
    <property type="evidence" value="ECO:0007669"/>
    <property type="project" value="TreeGrafter"/>
</dbReference>
<dbReference type="InterPro" id="IPR019734">
    <property type="entry name" value="TPR_rpt"/>
</dbReference>
<feature type="compositionally biased region" description="Acidic residues" evidence="1">
    <location>
        <begin position="1046"/>
        <end position="1057"/>
    </location>
</feature>
<gene>
    <name evidence="3" type="primary">SRP72</name>
    <name evidence="3" type="ORF">AK812_SmicGene33555</name>
</gene>
<dbReference type="GO" id="GO:0008312">
    <property type="term" value="F:7S RNA binding"/>
    <property type="evidence" value="ECO:0007669"/>
    <property type="project" value="TreeGrafter"/>
</dbReference>
<keyword evidence="4" id="KW-1185">Reference proteome</keyword>
<feature type="compositionally biased region" description="Pro residues" evidence="1">
    <location>
        <begin position="879"/>
        <end position="891"/>
    </location>
</feature>
<evidence type="ECO:0000313" key="4">
    <source>
        <dbReference type="Proteomes" id="UP000186817"/>
    </source>
</evidence>
<reference evidence="3 4" key="1">
    <citation type="submission" date="2016-02" db="EMBL/GenBank/DDBJ databases">
        <title>Genome analysis of coral dinoflagellate symbionts highlights evolutionary adaptations to a symbiotic lifestyle.</title>
        <authorList>
            <person name="Aranda M."/>
            <person name="Li Y."/>
            <person name="Liew Y.J."/>
            <person name="Baumgarten S."/>
            <person name="Simakov O."/>
            <person name="Wilson M."/>
            <person name="Piel J."/>
            <person name="Ashoor H."/>
            <person name="Bougouffa S."/>
            <person name="Bajic V.B."/>
            <person name="Ryu T."/>
            <person name="Ravasi T."/>
            <person name="Bayer T."/>
            <person name="Micklem G."/>
            <person name="Kim H."/>
            <person name="Bhak J."/>
            <person name="Lajeunesse T.C."/>
            <person name="Voolstra C.R."/>
        </authorList>
    </citation>
    <scope>NUCLEOTIDE SEQUENCE [LARGE SCALE GENOMIC DNA]</scope>
    <source>
        <strain evidence="3 4">CCMP2467</strain>
    </source>
</reference>
<dbReference type="OrthoDB" id="5421607at2759"/>
<dbReference type="InterPro" id="IPR011990">
    <property type="entry name" value="TPR-like_helical_dom_sf"/>
</dbReference>
<dbReference type="SUPFAM" id="SSF48452">
    <property type="entry name" value="TPR-like"/>
    <property type="match status" value="2"/>
</dbReference>
<feature type="chain" id="PRO_5013000186" evidence="2">
    <location>
        <begin position="35"/>
        <end position="1141"/>
    </location>
</feature>
<accession>A0A1Q9CR84</accession>
<dbReference type="GO" id="GO:0006614">
    <property type="term" value="P:SRP-dependent cotranslational protein targeting to membrane"/>
    <property type="evidence" value="ECO:0007669"/>
    <property type="project" value="InterPro"/>
</dbReference>
<feature type="region of interest" description="Disordered" evidence="1">
    <location>
        <begin position="933"/>
        <end position="1141"/>
    </location>
</feature>
<feature type="compositionally biased region" description="Basic and acidic residues" evidence="1">
    <location>
        <begin position="1098"/>
        <end position="1117"/>
    </location>
</feature>
<feature type="signal peptide" evidence="2">
    <location>
        <begin position="1"/>
        <end position="34"/>
    </location>
</feature>
<sequence>MWHAGLLAPSRGACSKKQIDLFLHLLLTFSCSTAAWRGRGSSTTRATRDMSEKEEGGLGSLEEVLDWKERGNARLKAADNDAALECYSRGIDIGVKAISSFQGLAQDFDPLKKAVSQLLSNRGHIRLAQQLPKLALQDCRRAAEVDFENPKAYWRGVTAALQLEEEQERRDAAELLRQGLRLAWGTGGSALSKLLGENLHLWREWADAGHVPSMYLLALALLKGNQVKQDKAKAFDLFQQAAGRGDSASAAMVEHLQAEVCLPPELEVWARAAAAGDAAAQFNLGLAYYRGDRVPQNLAKCAELWAQAAEQGDEMAQANLDQLQRLMSEQGVQKARGMRDSAGVAQVSYIYTLVNVSQWENVLKACEKHAALEDFTLEHAYALYRLNRFQQALEVLDSRKAADKDAAASRLRLQAQIQYRLSDYGACADVYEKLHQEDAEDHGLIVNAVASYVSGDKPRQAMNLIARNKEALESSYELCFNAACALIDEGRLKEAEDKLTQAKELCTEELMQAEEIGEEDAALLEDHEELAAIRVQQACVMQRRGLEEEAKEVYDKVLRQKPNQGHEVDVTVLAVACNNVVALRSEGKSLFDSLKRINVASKEGLEHKQTRRQTVEIACNKVLLLLQAQKMDVAKKELDKLCESYPDHPRVALVQAAIAHREKKGKVCEEILQGYIASHADDQAIRPKPSGCSGMTTGGLPPQCSPGTGMTLDYVVWTIQKELRQGMAQQQRRLSEETLGTIEEGLAPVHELIEKVENKVTKGIQAALTNVQGLSEGQEELERSIGQMATGTEILRSRVFAIEEKIAELERRAGPCLAQPVSPGPWGPQDEEFEQEAWSSILGYVPGIPHQEKPPRKNKNPGEQAEGAQKTTAVEQAAGPPPAAQPPPPEAPEVTNLTAPTRGVLRGLSPLAAGAARAIPQATHVSVKHGDGVYYQKAAPQGSEHEAQRTHDSTEPTKTTLDNHNNYDDYLPAPGPAFETQPPPALLVPPGGQTPQHRGLHPDQDAFEDAYPTDEARDQPHEARRDPPGTAKDDAEEPDWSRDSQDEADEGKDDDTANYDMPGPSHGTWGSERPAEPDGAPPSRPASNHGSRESLSAEEMRTERNRRARAEWREWRRQQRRRGLAPGYFYPSGAEQWKRRA</sequence>
<keyword evidence="2" id="KW-0732">Signal</keyword>
<dbReference type="SMART" id="SM00028">
    <property type="entry name" value="TPR"/>
    <property type="match status" value="5"/>
</dbReference>
<dbReference type="InterPro" id="IPR026270">
    <property type="entry name" value="SRP72"/>
</dbReference>
<dbReference type="SUPFAM" id="SSF81901">
    <property type="entry name" value="HCP-like"/>
    <property type="match status" value="1"/>
</dbReference>
<dbReference type="PANTHER" id="PTHR14094">
    <property type="entry name" value="SIGNAL RECOGNITION PARTICLE 72"/>
    <property type="match status" value="1"/>
</dbReference>